<comment type="caution">
    <text evidence="6">The sequence shown here is derived from an EMBL/GenBank/DDBJ whole genome shotgun (WGS) entry which is preliminary data.</text>
</comment>
<dbReference type="GO" id="GO:0003700">
    <property type="term" value="F:DNA-binding transcription factor activity"/>
    <property type="evidence" value="ECO:0007669"/>
    <property type="project" value="TreeGrafter"/>
</dbReference>
<evidence type="ECO:0000256" key="1">
    <source>
        <dbReference type="ARBA" id="ARBA00023015"/>
    </source>
</evidence>
<evidence type="ECO:0000256" key="2">
    <source>
        <dbReference type="ARBA" id="ARBA00023125"/>
    </source>
</evidence>
<dbReference type="SUPFAM" id="SSF48498">
    <property type="entry name" value="Tetracyclin repressor-like, C-terminal domain"/>
    <property type="match status" value="1"/>
</dbReference>
<dbReference type="RefSeq" id="WP_190248162.1">
    <property type="nucleotide sequence ID" value="NZ_BMPI01000003.1"/>
</dbReference>
<dbReference type="Gene3D" id="1.10.10.60">
    <property type="entry name" value="Homeodomain-like"/>
    <property type="match status" value="1"/>
</dbReference>
<sequence length="193" mass="20573">MPRAGLNRDAVVAAALAIIDDGGPEALTLAAVAARTGVATPSLYKHVKNLGELRNLLAVRLFDEFTDRATRAVLGRSRDEAVEALMRAYHEYATEHPHRYAIVPQRPDPDPAVQAAGERFVALFFAVLKGYGLDDDELVHATRVARATLHGFAMLQIGGGFGLPQDVAVTHQRLIDTVLAGLRATRGGAGSAS</sequence>
<dbReference type="EMBL" id="BMPI01000003">
    <property type="protein sequence ID" value="GGM08132.1"/>
    <property type="molecule type" value="Genomic_DNA"/>
</dbReference>
<organism evidence="6 7">
    <name type="scientific">Dactylosporangium sucinum</name>
    <dbReference type="NCBI Taxonomy" id="1424081"/>
    <lineage>
        <taxon>Bacteria</taxon>
        <taxon>Bacillati</taxon>
        <taxon>Actinomycetota</taxon>
        <taxon>Actinomycetes</taxon>
        <taxon>Micromonosporales</taxon>
        <taxon>Micromonosporaceae</taxon>
        <taxon>Dactylosporangium</taxon>
    </lineage>
</organism>
<dbReference type="Gene3D" id="1.10.357.10">
    <property type="entry name" value="Tetracycline Repressor, domain 2"/>
    <property type="match status" value="1"/>
</dbReference>
<dbReference type="AlphaFoldDB" id="A0A917T278"/>
<dbReference type="PROSITE" id="PS50977">
    <property type="entry name" value="HTH_TETR_2"/>
    <property type="match status" value="1"/>
</dbReference>
<gene>
    <name evidence="6" type="ORF">GCM10007977_006460</name>
</gene>
<accession>A0A917T278</accession>
<reference evidence="6" key="1">
    <citation type="journal article" date="2014" name="Int. J. Syst. Evol. Microbiol.">
        <title>Complete genome sequence of Corynebacterium casei LMG S-19264T (=DSM 44701T), isolated from a smear-ripened cheese.</title>
        <authorList>
            <consortium name="US DOE Joint Genome Institute (JGI-PGF)"/>
            <person name="Walter F."/>
            <person name="Albersmeier A."/>
            <person name="Kalinowski J."/>
            <person name="Ruckert C."/>
        </authorList>
    </citation>
    <scope>NUCLEOTIDE SEQUENCE</scope>
    <source>
        <strain evidence="6">JCM 19831</strain>
    </source>
</reference>
<feature type="DNA-binding region" description="H-T-H motif" evidence="4">
    <location>
        <begin position="28"/>
        <end position="47"/>
    </location>
</feature>
<dbReference type="Proteomes" id="UP000642070">
    <property type="component" value="Unassembled WGS sequence"/>
</dbReference>
<dbReference type="InterPro" id="IPR050109">
    <property type="entry name" value="HTH-type_TetR-like_transc_reg"/>
</dbReference>
<dbReference type="SUPFAM" id="SSF46689">
    <property type="entry name" value="Homeodomain-like"/>
    <property type="match status" value="1"/>
</dbReference>
<dbReference type="PANTHER" id="PTHR30055:SF239">
    <property type="entry name" value="TRANSCRIPTIONAL REGULATORY PROTEIN"/>
    <property type="match status" value="1"/>
</dbReference>
<evidence type="ECO:0000259" key="5">
    <source>
        <dbReference type="PROSITE" id="PS50977"/>
    </source>
</evidence>
<evidence type="ECO:0000256" key="4">
    <source>
        <dbReference type="PROSITE-ProRule" id="PRU00335"/>
    </source>
</evidence>
<dbReference type="Pfam" id="PF13305">
    <property type="entry name" value="TetR_C_33"/>
    <property type="match status" value="1"/>
</dbReference>
<dbReference type="InterPro" id="IPR025996">
    <property type="entry name" value="MT1864/Rv1816-like_C"/>
</dbReference>
<name>A0A917T278_9ACTN</name>
<feature type="domain" description="HTH tetR-type" evidence="5">
    <location>
        <begin position="5"/>
        <end position="65"/>
    </location>
</feature>
<dbReference type="InterPro" id="IPR036271">
    <property type="entry name" value="Tet_transcr_reg_TetR-rel_C_sf"/>
</dbReference>
<dbReference type="InterPro" id="IPR009057">
    <property type="entry name" value="Homeodomain-like_sf"/>
</dbReference>
<dbReference type="PANTHER" id="PTHR30055">
    <property type="entry name" value="HTH-TYPE TRANSCRIPTIONAL REGULATOR RUTR"/>
    <property type="match status" value="1"/>
</dbReference>
<keyword evidence="3" id="KW-0804">Transcription</keyword>
<evidence type="ECO:0000313" key="7">
    <source>
        <dbReference type="Proteomes" id="UP000642070"/>
    </source>
</evidence>
<protein>
    <submittedName>
        <fullName evidence="6">TetR family transcriptional regulator</fullName>
    </submittedName>
</protein>
<evidence type="ECO:0000313" key="6">
    <source>
        <dbReference type="EMBL" id="GGM08132.1"/>
    </source>
</evidence>
<keyword evidence="1" id="KW-0805">Transcription regulation</keyword>
<proteinExistence type="predicted"/>
<keyword evidence="2 4" id="KW-0238">DNA-binding</keyword>
<dbReference type="InterPro" id="IPR001647">
    <property type="entry name" value="HTH_TetR"/>
</dbReference>
<evidence type="ECO:0000256" key="3">
    <source>
        <dbReference type="ARBA" id="ARBA00023163"/>
    </source>
</evidence>
<dbReference type="Pfam" id="PF00440">
    <property type="entry name" value="TetR_N"/>
    <property type="match status" value="1"/>
</dbReference>
<keyword evidence="7" id="KW-1185">Reference proteome</keyword>
<reference evidence="6" key="2">
    <citation type="submission" date="2020-09" db="EMBL/GenBank/DDBJ databases">
        <authorList>
            <person name="Sun Q."/>
            <person name="Ohkuma M."/>
        </authorList>
    </citation>
    <scope>NUCLEOTIDE SEQUENCE</scope>
    <source>
        <strain evidence="6">JCM 19831</strain>
    </source>
</reference>
<dbReference type="GO" id="GO:0000976">
    <property type="term" value="F:transcription cis-regulatory region binding"/>
    <property type="evidence" value="ECO:0007669"/>
    <property type="project" value="TreeGrafter"/>
</dbReference>